<organism evidence="1 2">
    <name type="scientific">Fluctibacter halophilus</name>
    <dbReference type="NCBI Taxonomy" id="226011"/>
    <lineage>
        <taxon>Bacteria</taxon>
        <taxon>Pseudomonadati</taxon>
        <taxon>Pseudomonadota</taxon>
        <taxon>Gammaproteobacteria</taxon>
        <taxon>Alteromonadales</taxon>
        <taxon>Alteromonadaceae</taxon>
        <taxon>Fluctibacter</taxon>
    </lineage>
</organism>
<name>A0ABS8GAA8_9ALTE</name>
<evidence type="ECO:0000313" key="2">
    <source>
        <dbReference type="Proteomes" id="UP001520878"/>
    </source>
</evidence>
<evidence type="ECO:0000313" key="1">
    <source>
        <dbReference type="EMBL" id="MCC2616156.1"/>
    </source>
</evidence>
<sequence>MLTYQRFSPVFPHGKLTEVFDNIWFIQGSWDMPVVLKPRISRSMVVIRCEDGALTLINSMRLSEEALSELEALGPIKHVIRLAAMHGADDRFYKARYNAKVYALAGTGYHKGLSANVDDKTTYFQPDIWFDEDTPLPVGEAYTWVMRSSKLAEACILLKRDRGILLSGDMLHNTPQPDAFTNLRARLMMRVCGLTKACNVGVGWWMMNQPSGDELRAILSLPFQHVLPVHGEPVIGNAKARYRDAIETYAAKADAKNWHSPLKSPTC</sequence>
<dbReference type="InterPro" id="IPR036866">
    <property type="entry name" value="RibonucZ/Hydroxyglut_hydro"/>
</dbReference>
<proteinExistence type="predicted"/>
<comment type="caution">
    <text evidence="1">The sequence shown here is derived from an EMBL/GenBank/DDBJ whole genome shotgun (WGS) entry which is preliminary data.</text>
</comment>
<dbReference type="Gene3D" id="3.60.15.10">
    <property type="entry name" value="Ribonuclease Z/Hydroxyacylglutathione hydrolase-like"/>
    <property type="match status" value="1"/>
</dbReference>
<evidence type="ECO:0008006" key="3">
    <source>
        <dbReference type="Google" id="ProtNLM"/>
    </source>
</evidence>
<reference evidence="1 2" key="1">
    <citation type="submission" date="2021-10" db="EMBL/GenBank/DDBJ databases">
        <title>Draft genome of Aestuariibacter halophilus JC2043.</title>
        <authorList>
            <person name="Emsley S.A."/>
            <person name="Pfannmuller K.M."/>
            <person name="Ushijima B."/>
            <person name="Saw J.H."/>
            <person name="Videau P."/>
        </authorList>
    </citation>
    <scope>NUCLEOTIDE SEQUENCE [LARGE SCALE GENOMIC DNA]</scope>
    <source>
        <strain evidence="1 2">JC2043</strain>
    </source>
</reference>
<dbReference type="Proteomes" id="UP001520878">
    <property type="component" value="Unassembled WGS sequence"/>
</dbReference>
<dbReference type="SUPFAM" id="SSF56281">
    <property type="entry name" value="Metallo-hydrolase/oxidoreductase"/>
    <property type="match status" value="1"/>
</dbReference>
<dbReference type="RefSeq" id="WP_229158879.1">
    <property type="nucleotide sequence ID" value="NZ_JAJEWP010000001.1"/>
</dbReference>
<protein>
    <recommendedName>
        <fullName evidence="3">MBL fold metallo-hydrolase</fullName>
    </recommendedName>
</protein>
<dbReference type="EMBL" id="JAJEWP010000001">
    <property type="protein sequence ID" value="MCC2616156.1"/>
    <property type="molecule type" value="Genomic_DNA"/>
</dbReference>
<gene>
    <name evidence="1" type="ORF">LJ739_07885</name>
</gene>
<keyword evidence="2" id="KW-1185">Reference proteome</keyword>
<accession>A0ABS8GAA8</accession>